<evidence type="ECO:0000256" key="2">
    <source>
        <dbReference type="ARBA" id="ARBA00023125"/>
    </source>
</evidence>
<reference evidence="6 7" key="1">
    <citation type="submission" date="2020-08" db="EMBL/GenBank/DDBJ databases">
        <title>Genomic Encyclopedia of Type Strains, Phase IV (KMG-IV): sequencing the most valuable type-strain genomes for metagenomic binning, comparative biology and taxonomic classification.</title>
        <authorList>
            <person name="Goeker M."/>
        </authorList>
    </citation>
    <scope>NUCLEOTIDE SEQUENCE [LARGE SCALE GENOMIC DNA]</scope>
    <source>
        <strain evidence="6 7">DSM 27165</strain>
    </source>
</reference>
<sequence length="211" mass="23540">MRTQYADTRDHILSVGESIILGKGFAAVGLSEILTSAEVPKGSFYHYFKSKEQFGVALLQRYFDEYSQQVARLLNDEQLPAAERLMRYWHAWFAKLHHCKGDAQCLAVKLAGEVSDLSEPMREALRLGMESVIHHIGCCIQAGQQDGSIPVSQPAHQLAHVLYQLWLGASLLAKVQKDCQGASQALLATRQLLGRMDMDVRVWEAPACQTN</sequence>
<comment type="caution">
    <text evidence="6">The sequence shown here is derived from an EMBL/GenBank/DDBJ whole genome shotgun (WGS) entry which is preliminary data.</text>
</comment>
<evidence type="ECO:0000313" key="7">
    <source>
        <dbReference type="Proteomes" id="UP000575898"/>
    </source>
</evidence>
<dbReference type="Pfam" id="PF16925">
    <property type="entry name" value="TetR_C_13"/>
    <property type="match status" value="1"/>
</dbReference>
<feature type="DNA-binding region" description="H-T-H motif" evidence="4">
    <location>
        <begin position="29"/>
        <end position="48"/>
    </location>
</feature>
<dbReference type="SUPFAM" id="SSF48498">
    <property type="entry name" value="Tetracyclin repressor-like, C-terminal domain"/>
    <property type="match status" value="1"/>
</dbReference>
<proteinExistence type="predicted"/>
<dbReference type="Pfam" id="PF00440">
    <property type="entry name" value="TetR_N"/>
    <property type="match status" value="1"/>
</dbReference>
<dbReference type="PROSITE" id="PS50977">
    <property type="entry name" value="HTH_TETR_2"/>
    <property type="match status" value="1"/>
</dbReference>
<keyword evidence="2 4" id="KW-0238">DNA-binding</keyword>
<dbReference type="GO" id="GO:0003677">
    <property type="term" value="F:DNA binding"/>
    <property type="evidence" value="ECO:0007669"/>
    <property type="project" value="UniProtKB-UniRule"/>
</dbReference>
<evidence type="ECO:0000256" key="4">
    <source>
        <dbReference type="PROSITE-ProRule" id="PRU00335"/>
    </source>
</evidence>
<dbReference type="Proteomes" id="UP000575898">
    <property type="component" value="Unassembled WGS sequence"/>
</dbReference>
<dbReference type="Gene3D" id="1.10.357.10">
    <property type="entry name" value="Tetracycline Repressor, domain 2"/>
    <property type="match status" value="1"/>
</dbReference>
<evidence type="ECO:0000256" key="1">
    <source>
        <dbReference type="ARBA" id="ARBA00023015"/>
    </source>
</evidence>
<evidence type="ECO:0000256" key="3">
    <source>
        <dbReference type="ARBA" id="ARBA00023163"/>
    </source>
</evidence>
<evidence type="ECO:0000259" key="5">
    <source>
        <dbReference type="PROSITE" id="PS50977"/>
    </source>
</evidence>
<dbReference type="InterPro" id="IPR011075">
    <property type="entry name" value="TetR_C"/>
</dbReference>
<accession>A0A840MH12</accession>
<keyword evidence="3" id="KW-0804">Transcription</keyword>
<feature type="domain" description="HTH tetR-type" evidence="5">
    <location>
        <begin position="6"/>
        <end position="66"/>
    </location>
</feature>
<name>A0A840MH12_9PROT</name>
<gene>
    <name evidence="6" type="ORF">HNQ59_000077</name>
</gene>
<dbReference type="InterPro" id="IPR001647">
    <property type="entry name" value="HTH_TetR"/>
</dbReference>
<dbReference type="RefSeq" id="WP_184033626.1">
    <property type="nucleotide sequence ID" value="NZ_JACHHY010000001.1"/>
</dbReference>
<dbReference type="SUPFAM" id="SSF46689">
    <property type="entry name" value="Homeodomain-like"/>
    <property type="match status" value="1"/>
</dbReference>
<dbReference type="EMBL" id="JACHHY010000001">
    <property type="protein sequence ID" value="MBB5016815.1"/>
    <property type="molecule type" value="Genomic_DNA"/>
</dbReference>
<keyword evidence="7" id="KW-1185">Reference proteome</keyword>
<keyword evidence="1" id="KW-0805">Transcription regulation</keyword>
<dbReference type="InterPro" id="IPR036271">
    <property type="entry name" value="Tet_transcr_reg_TetR-rel_C_sf"/>
</dbReference>
<organism evidence="6 7">
    <name type="scientific">Chitinivorax tropicus</name>
    <dbReference type="NCBI Taxonomy" id="714531"/>
    <lineage>
        <taxon>Bacteria</taxon>
        <taxon>Pseudomonadati</taxon>
        <taxon>Pseudomonadota</taxon>
        <taxon>Betaproteobacteria</taxon>
        <taxon>Chitinivorax</taxon>
    </lineage>
</organism>
<dbReference type="AlphaFoldDB" id="A0A840MH12"/>
<dbReference type="InterPro" id="IPR009057">
    <property type="entry name" value="Homeodomain-like_sf"/>
</dbReference>
<dbReference type="PANTHER" id="PTHR47506:SF6">
    <property type="entry name" value="HTH-TYPE TRANSCRIPTIONAL REPRESSOR NEMR"/>
    <property type="match status" value="1"/>
</dbReference>
<protein>
    <submittedName>
        <fullName evidence="6">TetR/AcrR family transcriptional repressor of nem operon</fullName>
    </submittedName>
</protein>
<evidence type="ECO:0000313" key="6">
    <source>
        <dbReference type="EMBL" id="MBB5016815.1"/>
    </source>
</evidence>
<dbReference type="PANTHER" id="PTHR47506">
    <property type="entry name" value="TRANSCRIPTIONAL REGULATORY PROTEIN"/>
    <property type="match status" value="1"/>
</dbReference>